<dbReference type="OrthoDB" id="9795923at2"/>
<gene>
    <name evidence="2" type="ORF">D3F03_00975</name>
</gene>
<keyword evidence="3" id="KW-1185">Reference proteome</keyword>
<comment type="caution">
    <text evidence="2">The sequence shown here is derived from an EMBL/GenBank/DDBJ whole genome shotgun (WGS) entry which is preliminary data.</text>
</comment>
<evidence type="ECO:0000256" key="1">
    <source>
        <dbReference type="ARBA" id="ARBA00023125"/>
    </source>
</evidence>
<dbReference type="RefSeq" id="WP_119107510.1">
    <property type="nucleotide sequence ID" value="NZ_QXJC01000001.1"/>
</dbReference>
<organism evidence="2 3">
    <name type="scientific">Simplicispira hankyongi</name>
    <dbReference type="NCBI Taxonomy" id="2315688"/>
    <lineage>
        <taxon>Bacteria</taxon>
        <taxon>Pseudomonadati</taxon>
        <taxon>Pseudomonadota</taxon>
        <taxon>Betaproteobacteria</taxon>
        <taxon>Burkholderiales</taxon>
        <taxon>Comamonadaceae</taxon>
        <taxon>Simplicispira</taxon>
    </lineage>
</organism>
<dbReference type="Pfam" id="PF02082">
    <property type="entry name" value="Rrf2"/>
    <property type="match status" value="1"/>
</dbReference>
<dbReference type="SUPFAM" id="SSF46785">
    <property type="entry name" value="Winged helix' DNA-binding domain"/>
    <property type="match status" value="1"/>
</dbReference>
<dbReference type="AlphaFoldDB" id="A0A398C8I5"/>
<dbReference type="PROSITE" id="PS51197">
    <property type="entry name" value="HTH_RRF2_2"/>
    <property type="match status" value="1"/>
</dbReference>
<dbReference type="Proteomes" id="UP000266302">
    <property type="component" value="Unassembled WGS sequence"/>
</dbReference>
<dbReference type="Gene3D" id="1.10.10.10">
    <property type="entry name" value="Winged helix-like DNA-binding domain superfamily/Winged helix DNA-binding domain"/>
    <property type="match status" value="1"/>
</dbReference>
<protein>
    <submittedName>
        <fullName evidence="2">Rrf2 family transcriptional regulator</fullName>
    </submittedName>
</protein>
<proteinExistence type="predicted"/>
<name>A0A398C8I5_9BURK</name>
<evidence type="ECO:0000313" key="2">
    <source>
        <dbReference type="EMBL" id="RID99059.1"/>
    </source>
</evidence>
<dbReference type="GO" id="GO:0003677">
    <property type="term" value="F:DNA binding"/>
    <property type="evidence" value="ECO:0007669"/>
    <property type="project" value="UniProtKB-KW"/>
</dbReference>
<accession>A0A398C8I5</accession>
<dbReference type="GO" id="GO:0005829">
    <property type="term" value="C:cytosol"/>
    <property type="evidence" value="ECO:0007669"/>
    <property type="project" value="TreeGrafter"/>
</dbReference>
<keyword evidence="1" id="KW-0238">DNA-binding</keyword>
<dbReference type="InterPro" id="IPR036390">
    <property type="entry name" value="WH_DNA-bd_sf"/>
</dbReference>
<dbReference type="PANTHER" id="PTHR33221">
    <property type="entry name" value="WINGED HELIX-TURN-HELIX TRANSCRIPTIONAL REGULATOR, RRF2 FAMILY"/>
    <property type="match status" value="1"/>
</dbReference>
<dbReference type="InterPro" id="IPR036388">
    <property type="entry name" value="WH-like_DNA-bd_sf"/>
</dbReference>
<dbReference type="GO" id="GO:0003700">
    <property type="term" value="F:DNA-binding transcription factor activity"/>
    <property type="evidence" value="ECO:0007669"/>
    <property type="project" value="TreeGrafter"/>
</dbReference>
<dbReference type="InterPro" id="IPR000944">
    <property type="entry name" value="Tscrpt_reg_Rrf2"/>
</dbReference>
<reference evidence="2 3" key="1">
    <citation type="submission" date="2018-09" db="EMBL/GenBank/DDBJ databases">
        <title>Draft genome of Simplicispira sp. NY-02.</title>
        <authorList>
            <person name="Im W.T."/>
        </authorList>
    </citation>
    <scope>NUCLEOTIDE SEQUENCE [LARGE SCALE GENOMIC DNA]</scope>
    <source>
        <strain evidence="2 3">NY-02</strain>
    </source>
</reference>
<dbReference type="InterPro" id="IPR030489">
    <property type="entry name" value="TR_Rrf2-type_CS"/>
</dbReference>
<sequence length="160" mass="17612">MRLASYTDYTLRVLMYCAQHRERRVTIAELAKSHTLSKNHLMKIVNDLARHGLLETTRGRGGGVRLLLEPSAIGIGAVVRWCESDFRMVECFDENSNTCRLSPACRLKKLFQRALASYLSELDGATLADLVSEDAAQPIGAPTIISLSRRTPAAAVPARG</sequence>
<dbReference type="EMBL" id="QXJC01000001">
    <property type="protein sequence ID" value="RID99059.1"/>
    <property type="molecule type" value="Genomic_DNA"/>
</dbReference>
<evidence type="ECO:0000313" key="3">
    <source>
        <dbReference type="Proteomes" id="UP000266302"/>
    </source>
</evidence>
<dbReference type="PROSITE" id="PS01332">
    <property type="entry name" value="HTH_RRF2_1"/>
    <property type="match status" value="1"/>
</dbReference>
<dbReference type="NCBIfam" id="TIGR00738">
    <property type="entry name" value="rrf2_super"/>
    <property type="match status" value="1"/>
</dbReference>
<dbReference type="PANTHER" id="PTHR33221:SF4">
    <property type="entry name" value="HTH-TYPE TRANSCRIPTIONAL REPRESSOR NSRR"/>
    <property type="match status" value="1"/>
</dbReference>